<dbReference type="Gene3D" id="1.10.10.60">
    <property type="entry name" value="Homeodomain-like"/>
    <property type="match status" value="1"/>
</dbReference>
<dbReference type="Gene3D" id="1.10.357.10">
    <property type="entry name" value="Tetracycline Repressor, domain 2"/>
    <property type="match status" value="1"/>
</dbReference>
<feature type="DNA-binding region" description="H-T-H motif" evidence="4">
    <location>
        <begin position="29"/>
        <end position="48"/>
    </location>
</feature>
<reference evidence="6 7" key="1">
    <citation type="submission" date="2022-04" db="EMBL/GenBank/DDBJ databases">
        <title>Leucobacter sp. isolated from rhizosphere of garlic.</title>
        <authorList>
            <person name="Won M."/>
            <person name="Lee C.-M."/>
            <person name="Woen H.-Y."/>
            <person name="Kwon S.-W."/>
        </authorList>
    </citation>
    <scope>NUCLEOTIDE SEQUENCE [LARGE SCALE GENOMIC DNA]</scope>
    <source>
        <strain evidence="6 7">H21R-40</strain>
    </source>
</reference>
<evidence type="ECO:0000313" key="7">
    <source>
        <dbReference type="Proteomes" id="UP000831786"/>
    </source>
</evidence>
<feature type="domain" description="HTH tetR-type" evidence="5">
    <location>
        <begin position="6"/>
        <end position="66"/>
    </location>
</feature>
<accession>A0ABY4FLI0</accession>
<dbReference type="PANTHER" id="PTHR47506">
    <property type="entry name" value="TRANSCRIPTIONAL REGULATORY PROTEIN"/>
    <property type="match status" value="1"/>
</dbReference>
<evidence type="ECO:0000256" key="4">
    <source>
        <dbReference type="PROSITE-ProRule" id="PRU00335"/>
    </source>
</evidence>
<dbReference type="InterPro" id="IPR001647">
    <property type="entry name" value="HTH_TetR"/>
</dbReference>
<dbReference type="PROSITE" id="PS50977">
    <property type="entry name" value="HTH_TETR_2"/>
    <property type="match status" value="1"/>
</dbReference>
<dbReference type="SUPFAM" id="SSF46689">
    <property type="entry name" value="Homeodomain-like"/>
    <property type="match status" value="1"/>
</dbReference>
<keyword evidence="2 4" id="KW-0238">DNA-binding</keyword>
<dbReference type="EMBL" id="CP095045">
    <property type="protein sequence ID" value="UOQ57129.1"/>
    <property type="molecule type" value="Genomic_DNA"/>
</dbReference>
<proteinExistence type="predicted"/>
<keyword evidence="3" id="KW-0804">Transcription</keyword>
<dbReference type="Pfam" id="PF00440">
    <property type="entry name" value="TetR_N"/>
    <property type="match status" value="1"/>
</dbReference>
<gene>
    <name evidence="6" type="ORF">MUN78_15970</name>
</gene>
<sequence>MARTASFDRDTVVRAALDVFWRVGYEAAAIPEIELATGLSRSSLYNTFGSKRGLFDAAVALYLDGVIRPRLRPLQADPVAPGAIAEYLAGLRDALARPDSAAARSGCLLVNTAGAPIAEDAAVAGIITAYRAELRTALGRGIAACLPDLPGPDAARLADACTGQLLAAYALARVDAAAAAAAADTALALIEAAA</sequence>
<protein>
    <submittedName>
        <fullName evidence="6">TetR/AcrR family transcriptional regulator</fullName>
    </submittedName>
</protein>
<evidence type="ECO:0000256" key="1">
    <source>
        <dbReference type="ARBA" id="ARBA00023015"/>
    </source>
</evidence>
<evidence type="ECO:0000256" key="3">
    <source>
        <dbReference type="ARBA" id="ARBA00023163"/>
    </source>
</evidence>
<organism evidence="6 7">
    <name type="scientific">Leucobacter allii</name>
    <dbReference type="NCBI Taxonomy" id="2932247"/>
    <lineage>
        <taxon>Bacteria</taxon>
        <taxon>Bacillati</taxon>
        <taxon>Actinomycetota</taxon>
        <taxon>Actinomycetes</taxon>
        <taxon>Micrococcales</taxon>
        <taxon>Microbacteriaceae</taxon>
        <taxon>Leucobacter</taxon>
    </lineage>
</organism>
<dbReference type="PRINTS" id="PR00455">
    <property type="entry name" value="HTHTETR"/>
</dbReference>
<dbReference type="RefSeq" id="WP_244727731.1">
    <property type="nucleotide sequence ID" value="NZ_CP095045.1"/>
</dbReference>
<name>A0ABY4FLI0_9MICO</name>
<evidence type="ECO:0000259" key="5">
    <source>
        <dbReference type="PROSITE" id="PS50977"/>
    </source>
</evidence>
<evidence type="ECO:0000256" key="2">
    <source>
        <dbReference type="ARBA" id="ARBA00023125"/>
    </source>
</evidence>
<keyword evidence="7" id="KW-1185">Reference proteome</keyword>
<keyword evidence="1" id="KW-0805">Transcription regulation</keyword>
<dbReference type="Proteomes" id="UP000831786">
    <property type="component" value="Chromosome"/>
</dbReference>
<dbReference type="InterPro" id="IPR009057">
    <property type="entry name" value="Homeodomain-like_sf"/>
</dbReference>
<evidence type="ECO:0000313" key="6">
    <source>
        <dbReference type="EMBL" id="UOQ57129.1"/>
    </source>
</evidence>
<dbReference type="PANTHER" id="PTHR47506:SF1">
    <property type="entry name" value="HTH-TYPE TRANSCRIPTIONAL REGULATOR YJDC"/>
    <property type="match status" value="1"/>
</dbReference>